<feature type="region of interest" description="Disordered" evidence="15">
    <location>
        <begin position="378"/>
        <end position="462"/>
    </location>
</feature>
<dbReference type="InterPro" id="IPR046360">
    <property type="entry name" value="T-box_DNA-bd"/>
</dbReference>
<dbReference type="GO" id="GO:0009615">
    <property type="term" value="P:response to virus"/>
    <property type="evidence" value="ECO:0007669"/>
    <property type="project" value="Ensembl"/>
</dbReference>
<feature type="compositionally biased region" description="Low complexity" evidence="15">
    <location>
        <begin position="430"/>
        <end position="447"/>
    </location>
</feature>
<dbReference type="GO" id="GO:0002296">
    <property type="term" value="P:T-helper 1 cell lineage commitment"/>
    <property type="evidence" value="ECO:0007669"/>
    <property type="project" value="Ensembl"/>
</dbReference>
<reference evidence="17" key="2">
    <citation type="submission" date="2025-09" db="UniProtKB">
        <authorList>
            <consortium name="Ensembl"/>
        </authorList>
    </citation>
    <scope>IDENTIFICATION</scope>
</reference>
<feature type="domain" description="T-box" evidence="16">
    <location>
        <begin position="92"/>
        <end position="254"/>
    </location>
</feature>
<reference evidence="17" key="1">
    <citation type="submission" date="2025-08" db="UniProtKB">
        <authorList>
            <consortium name="Ensembl"/>
        </authorList>
    </citation>
    <scope>IDENTIFICATION</scope>
</reference>
<evidence type="ECO:0000256" key="11">
    <source>
        <dbReference type="ARBA" id="ARBA00072238"/>
    </source>
</evidence>
<name>A0A8C2W2S2_CHILA</name>
<keyword evidence="7 14" id="KW-0238">DNA-binding</keyword>
<dbReference type="OMA" id="AGWPMAP"/>
<organism evidence="17 18">
    <name type="scientific">Chinchilla lanigera</name>
    <name type="common">Long-tailed chinchilla</name>
    <name type="synonym">Chinchilla villidera</name>
    <dbReference type="NCBI Taxonomy" id="34839"/>
    <lineage>
        <taxon>Eukaryota</taxon>
        <taxon>Metazoa</taxon>
        <taxon>Chordata</taxon>
        <taxon>Craniata</taxon>
        <taxon>Vertebrata</taxon>
        <taxon>Euteleostomi</taxon>
        <taxon>Mammalia</taxon>
        <taxon>Eutheria</taxon>
        <taxon>Euarchontoglires</taxon>
        <taxon>Glires</taxon>
        <taxon>Rodentia</taxon>
        <taxon>Hystricomorpha</taxon>
        <taxon>Chinchillidae</taxon>
        <taxon>Chinchilla</taxon>
    </lineage>
</organism>
<gene>
    <name evidence="17" type="primary">TBX21</name>
</gene>
<dbReference type="GO" id="GO:0032703">
    <property type="term" value="P:negative regulation of interleukin-2 production"/>
    <property type="evidence" value="ECO:0007669"/>
    <property type="project" value="Ensembl"/>
</dbReference>
<evidence type="ECO:0000313" key="18">
    <source>
        <dbReference type="Proteomes" id="UP000694398"/>
    </source>
</evidence>
<evidence type="ECO:0000313" key="17">
    <source>
        <dbReference type="Ensembl" id="ENSCLAP00000022213.1"/>
    </source>
</evidence>
<dbReference type="Gene3D" id="2.60.40.820">
    <property type="entry name" value="Transcription factor, T-box"/>
    <property type="match status" value="1"/>
</dbReference>
<evidence type="ECO:0000256" key="1">
    <source>
        <dbReference type="ARBA" id="ARBA00004123"/>
    </source>
</evidence>
<feature type="region of interest" description="Disordered" evidence="15">
    <location>
        <begin position="1"/>
        <end position="30"/>
    </location>
</feature>
<dbReference type="GO" id="GO:0001228">
    <property type="term" value="F:DNA-binding transcription activator activity, RNA polymerase II-specific"/>
    <property type="evidence" value="ECO:0007669"/>
    <property type="project" value="Ensembl"/>
</dbReference>
<evidence type="ECO:0000256" key="2">
    <source>
        <dbReference type="ARBA" id="ARBA00022491"/>
    </source>
</evidence>
<dbReference type="Pfam" id="PF00907">
    <property type="entry name" value="T-box"/>
    <property type="match status" value="1"/>
</dbReference>
<comment type="subcellular location">
    <subcellularLocation>
        <location evidence="1 14">Nucleus</location>
    </subcellularLocation>
</comment>
<proteinExistence type="predicted"/>
<dbReference type="InterPro" id="IPR018186">
    <property type="entry name" value="TF_T-box_CS"/>
</dbReference>
<dbReference type="GO" id="GO:0048304">
    <property type="term" value="P:positive regulation of isotype switching to IgG isotypes"/>
    <property type="evidence" value="ECO:0007669"/>
    <property type="project" value="Ensembl"/>
</dbReference>
<dbReference type="GO" id="GO:0043161">
    <property type="term" value="P:proteasome-mediated ubiquitin-dependent protein catabolic process"/>
    <property type="evidence" value="ECO:0007669"/>
    <property type="project" value="Ensembl"/>
</dbReference>
<keyword evidence="8" id="KW-0010">Activator</keyword>
<keyword evidence="3" id="KW-1017">Isopeptide bond</keyword>
<dbReference type="PROSITE" id="PS01264">
    <property type="entry name" value="TBOX_2"/>
    <property type="match status" value="1"/>
</dbReference>
<dbReference type="PANTHER" id="PTHR11267:SF125">
    <property type="entry name" value="T-BOX TRANSCRIPTION FACTOR TBX21"/>
    <property type="match status" value="1"/>
</dbReference>
<dbReference type="FunFam" id="2.60.40.820:FF:000011">
    <property type="entry name" value="T-box transcription factor TBX21"/>
    <property type="match status" value="1"/>
</dbReference>
<accession>A0A8C2W2S2</accession>
<dbReference type="GO" id="GO:2000556">
    <property type="term" value="P:positive regulation of T-helper 1 cell cytokine production"/>
    <property type="evidence" value="ECO:0007669"/>
    <property type="project" value="Ensembl"/>
</dbReference>
<keyword evidence="6" id="KW-0805">Transcription regulation</keyword>
<dbReference type="PRINTS" id="PR00937">
    <property type="entry name" value="TBOX"/>
</dbReference>
<dbReference type="GO" id="GO:2000329">
    <property type="term" value="P:negative regulation of T-helper 17 cell lineage commitment"/>
    <property type="evidence" value="ECO:0007669"/>
    <property type="project" value="Ensembl"/>
</dbReference>
<evidence type="ECO:0000256" key="5">
    <source>
        <dbReference type="ARBA" id="ARBA00022843"/>
    </source>
</evidence>
<evidence type="ECO:0000256" key="9">
    <source>
        <dbReference type="ARBA" id="ARBA00023163"/>
    </source>
</evidence>
<dbReference type="GO" id="GO:0000785">
    <property type="term" value="C:chromatin"/>
    <property type="evidence" value="ECO:0007669"/>
    <property type="project" value="TreeGrafter"/>
</dbReference>
<dbReference type="Proteomes" id="UP000694398">
    <property type="component" value="Unassembled WGS sequence"/>
</dbReference>
<dbReference type="GO" id="GO:0072676">
    <property type="term" value="P:lymphocyte migration"/>
    <property type="evidence" value="ECO:0007669"/>
    <property type="project" value="Ensembl"/>
</dbReference>
<evidence type="ECO:0000256" key="8">
    <source>
        <dbReference type="ARBA" id="ARBA00023159"/>
    </source>
</evidence>
<dbReference type="AlphaFoldDB" id="A0A8C2W2S2"/>
<keyword evidence="10 14" id="KW-0539">Nucleus</keyword>
<comment type="caution">
    <text evidence="14">Lacks conserved residue(s) required for the propagation of feature annotation.</text>
</comment>
<evidence type="ECO:0000256" key="6">
    <source>
        <dbReference type="ARBA" id="ARBA00023015"/>
    </source>
</evidence>
<evidence type="ECO:0000256" key="4">
    <source>
        <dbReference type="ARBA" id="ARBA00022553"/>
    </source>
</evidence>
<evidence type="ECO:0000256" key="13">
    <source>
        <dbReference type="ARBA" id="ARBA00081928"/>
    </source>
</evidence>
<dbReference type="GO" id="GO:2000552">
    <property type="term" value="P:negative regulation of T-helper 2 cell cytokine production"/>
    <property type="evidence" value="ECO:0007669"/>
    <property type="project" value="Ensembl"/>
</dbReference>
<dbReference type="GO" id="GO:0001708">
    <property type="term" value="P:cell fate specification"/>
    <property type="evidence" value="ECO:0007669"/>
    <property type="project" value="TreeGrafter"/>
</dbReference>
<dbReference type="GO" id="GO:0005634">
    <property type="term" value="C:nucleus"/>
    <property type="evidence" value="ECO:0007669"/>
    <property type="project" value="UniProtKB-SubCell"/>
</dbReference>
<dbReference type="PANTHER" id="PTHR11267">
    <property type="entry name" value="T-BOX PROTEIN-RELATED"/>
    <property type="match status" value="1"/>
</dbReference>
<dbReference type="GO" id="GO:0001227">
    <property type="term" value="F:DNA-binding transcription repressor activity, RNA polymerase II-specific"/>
    <property type="evidence" value="ECO:0007669"/>
    <property type="project" value="Ensembl"/>
</dbReference>
<dbReference type="InterPro" id="IPR001699">
    <property type="entry name" value="TF_T-box"/>
</dbReference>
<keyword evidence="9" id="KW-0804">Transcription</keyword>
<dbReference type="GeneTree" id="ENSGT00940000160397"/>
<keyword evidence="4" id="KW-0597">Phosphoprotein</keyword>
<dbReference type="SUPFAM" id="SSF49417">
    <property type="entry name" value="p53-like transcription factors"/>
    <property type="match status" value="1"/>
</dbReference>
<evidence type="ECO:0000256" key="10">
    <source>
        <dbReference type="ARBA" id="ARBA00023242"/>
    </source>
</evidence>
<evidence type="ECO:0000259" key="16">
    <source>
        <dbReference type="PROSITE" id="PS50252"/>
    </source>
</evidence>
<evidence type="ECO:0000256" key="14">
    <source>
        <dbReference type="PROSITE-ProRule" id="PRU00201"/>
    </source>
</evidence>
<evidence type="ECO:0000256" key="7">
    <source>
        <dbReference type="ARBA" id="ARBA00023125"/>
    </source>
</evidence>
<evidence type="ECO:0000256" key="3">
    <source>
        <dbReference type="ARBA" id="ARBA00022499"/>
    </source>
</evidence>
<dbReference type="InterPro" id="IPR008967">
    <property type="entry name" value="p53-like_TF_DNA-bd_sf"/>
</dbReference>
<evidence type="ECO:0000256" key="12">
    <source>
        <dbReference type="ARBA" id="ARBA00078344"/>
    </source>
</evidence>
<dbReference type="Ensembl" id="ENSCLAT00000022418.1">
    <property type="protein sequence ID" value="ENSCLAP00000022213.1"/>
    <property type="gene ID" value="ENSCLAG00000015235.1"/>
</dbReference>
<evidence type="ECO:0000256" key="15">
    <source>
        <dbReference type="SAM" id="MobiDB-lite"/>
    </source>
</evidence>
<dbReference type="SMART" id="SM00425">
    <property type="entry name" value="TBOX"/>
    <property type="match status" value="1"/>
</dbReference>
<protein>
    <recommendedName>
        <fullName evidence="11">T-box transcription factor TBX21</fullName>
    </recommendedName>
    <alternativeName>
        <fullName evidence="12">T-cell-specific T-box transcription factor T-bet</fullName>
    </alternativeName>
    <alternativeName>
        <fullName evidence="13">Transcription factor TBLYM</fullName>
    </alternativeName>
</protein>
<sequence length="462" mass="50865">MGVVGPGCREMLTGTEPMPTGDEGRAPGDPQPRYFYPDPGGLCTELHIQPFFIFLRQGLAVQVGLEPTTKHRLALNSWRSSSLSLPSAVYTRRMFPFLSFTVAGLEPTSHYRMFVDVVLVDQHHWRYQSGKWVQCGKAEGSMPGNRLYVHPDSPNTGAHWMRQEVSFGKLKLTNNKGASNNVTQMIVLQSLHKYQPRLHIVEVKDSEPEAACTASNTHVFTFQETQFIAVTAYQNAEITQLKIDNNPFAKGFRENFESMYASVDASVPSPPGPNCQLLGGDPYPPLLSSQYPVPSRFYPDLAGQAKEVVSQPYWLGAPRDHGYETDFRGVSVKPAFLPSAPGPTVPYYRSQEVLSPGAGWPVGPQYPPKMGPASWFRPMRTLPVEPGPGAPEGRADEQASPALWTEVTPLRPEPCDSGLGEGDSKRRRVSPYPSSGDSSSPAGAPSPFDKDAEGQFYNYFPN</sequence>
<keyword evidence="2" id="KW-0678">Repressor</keyword>
<keyword evidence="5" id="KW-0832">Ubl conjugation</keyword>
<dbReference type="GO" id="GO:0000978">
    <property type="term" value="F:RNA polymerase II cis-regulatory region sequence-specific DNA binding"/>
    <property type="evidence" value="ECO:0007669"/>
    <property type="project" value="InterPro"/>
</dbReference>
<keyword evidence="18" id="KW-1185">Reference proteome</keyword>
<dbReference type="PROSITE" id="PS50252">
    <property type="entry name" value="TBOX_3"/>
    <property type="match status" value="1"/>
</dbReference>
<dbReference type="InterPro" id="IPR036960">
    <property type="entry name" value="T-box_sf"/>
</dbReference>
<dbReference type="GO" id="GO:0043025">
    <property type="term" value="C:neuronal cell body"/>
    <property type="evidence" value="ECO:0007669"/>
    <property type="project" value="Ensembl"/>
</dbReference>